<gene>
    <name evidence="5" type="ORF">TTEB3V08_LOCUS2566</name>
</gene>
<sequence>MGVFLYRTQILSVPSPSLLVQFVERVFHYSGFESLVLPHVLRHCRDSLATEDGLRKGLCLLTKLVLVKAPLCSSGMELESWERYNLDFDRKVNGPSERNFPQAVLDLLILDSSVDLMERQHDYLHALICLPHLKPLDEDRVAGLLKQLLKHILELLRCCREGYTVVRSQESHEMDVDVPSDKEEQNRNKRLLFIFSVALEVCAHMLESGTLLEMLELGVLEELLGNVQDIKFVHLLRTLDVLLTSLHLKDKGGVFRANLFEKLFHKLKVNLSSPYSDVRLVTLHIFSLFERSTHNTSSNLVLKDWSMFSQCLAAESVLPTVQDYRDKLQQLQALSYETVASSLTCNSAYSQVPLRYLLGVLFVNFQLLWKPVTRLVVSYAHGLPSAEFWEVFHEQLSLAVQGVKMLVENPTPVPLGLKCDVLNNLYTRLNYLDDKPDYVNYRILLWNAMTEFPETQRYVLRTVMFSSRRKGPSFALPYTPLQYLTLHYSTLHSITLHYTPLHSLMLPCAATESLNSREEYMRSSSETSRCCDVRKSADREEVEDTLEIKAKGPSQKAPQYHSRSVAKTLLAHLAIFTKIQSPRSMFREPELCKLYHDFLGHKNSEVQKLALEQLFRLIDDQTFRNELAAFRVDKEGKVVQDEHRSGLMPVIMRILFSKMSAKTGPRTGGKAGGVLRRSLVLKFLAGCEQDEMMMFVQMLFDQYSRNMQGKDKYSLNMRDEPASMVHTIHSSLDLAKIPHPKRVLSSLNLLQVVLQRLGSLMGYDVLTHLVRVLLWVGGTAWSVWEHKVDVHPRYTAAFRDIRYVASQPLLGTLPVGYVASRPQSGMLPVGHSRGTLPVGHSRVSCQSATVGYVASRPHCQSATFMTSCLEAFTYFFNQFESYPWSIGEIDAVFQVMVFPYLEKLPIEGIHSPTALLKLFSAWSKQPRCFVLLVKHVEGQPTMCALPHIMKLLGCPKTRPSVTGTILEMVERLLTLEDYEGDTRISTEPVLAVDTAAVARLNCECCILMVSVYVLYVMCEIICCAEHMCVVRERLNYGSCLLLPHVGSLLAYLHSRLTASKRRSRLSRQELSVLSRVSELASDPITSDSLLRLLLPLLGRGRQEPPETVVMDLLTSVGNLISQVPQPHNYLRSLAPLFGTVSHTAPRKLLSSVLESIGKRCDGDKALVLGVHLVVELNAWDARWVEQPDFIRRLDAFKQVHVSLDAGEIGPDIGAIIIHNCFYILRKETDLSLRDSAGYCIRRVAPALCNKYKDVGPDREFLVSETVLNLVRVGIRDKNESMQHEAVALLGEMCRECDMHPVLRDLAKLANKADPEVDFFENLLHLQSHRKTRALLKFCLVARELTKPPNTRTLTQFILPLASSYLCCEKFATKNSIVDAAIEATGVVCRLLPWHQYETVLRYYLTKLGRHIEYQKQLVRIVVAILDAFHFDLSRADIKAVVQRSKKTLLINFSILLDIEKDKDGESVGDRSVDTIKDVEGVGDQSVDTIKDVEGVGDQSLNTEISIFSEKVELNTEELGTNIDADKDKVSAKEGEASMIELGEAMTEEDQLEEDLEAAGHEEEVMDQSPPEQEVITPSEPAVTRNTILPRSTAGRVIRVISVGLLPQLHRCIAQRTQAESSHKVNKRQRGFDSDKEDILRIPVALAAVKLLQRLPSAVMEQNLPGILMKLCTFLKSRLDSVRRVTRETLQQIMVALGPSHLATLVKEMMALLTRGFEVHVLVYTVHSIMVALKGLFKAGDIDGCLQDILEMLTSSFSHKTISRVSECLRHIVMGLTDNTFLSVESLLIFTYGVTSDSIPELTSTIKKKELTPTQREKLSRRQVDTFIIPAAPRTSWPLSLSSALAQAAPPTLSTAWTAPQPLFSMPSVMRSPLYSAPKRTPVSIGSRDGHCLSRGQSASANSVVTHPGAPPIRKSLLNCLMLRKSNLFNSLSLSTITLPPTATRIAGTSSCSTATHIAGTSFRSTTTNVAGTSFRSTTTNVAGTSFRSIATNVAGTSFRSTATNVAGTSFRSTATNVAGTSFCSTATNVAAVIYFYNSITDLSRSNSRYGAITATAKVSANTNTHVLVEFGLRLFHTLLKKERLRSGDYRGFVDPLVPLITNCLNAPQVKLATLCIQCLSWVLKMDLPSIRANIDSISSSLFALLHKYAVAGLSKGDNFSLVVATFKAVTVLVRDVKSHNISEEQLKTLLLYAEQDIHDHSRQATAFSLLKAILSRKLVVPEMGEVMNKVAVLSVTSELGHVRMQARQVFHQFLMDYPLGKKLTKHLGFHMSQLNYEMKPGRESVLEMIHTIITTFPLPVLDEQSELFFMMLGARLVNDEAPECRKMVAQTLKALLGRLPNNTRDQLFDIVMLWLQDSKVSHRQMSVQLCGIFVQVEQKKFERRLVVLVPVLLDQLAPTSCTDDLPGRFVRAVPVVESSNWSEEEQRQHDHRLFQTLQTLNKICEHCPALLTDARWSEAVQTLADNAQLFLAHSHEWVRLAGAQLLGHVFSSLDPQQIAAAAVSCTGVSTGVLMTRPRSELRSLVLDLCAVLQLGNTLPELVEQVIKNLVFLARILQGVSEQDTQSRDQGVDCVMDDEKDESRIKISLAWMIRRMRRIVNTEIIQTPKSTQLYSSGWALWSVTCPNPHPPGLTVPQGTTVLKWVGTLGCYMSQPSSPLFDFTAVHDGIQVGGHCGVLHFPTLTPTPRLTVPQHTTVFKWLGAVGCYMSQPSSPRFDCSTTHDGIQVVGRCRRTAVFKWLGAVAVTLPKSQLSALLPHLMTSLVREMMVVEPSGDELRRLAKDVGDVMRRRVGTEEYTRQLARLQAQLEARRTGRKSKRAQEVITDPERAAKRKIKKHLKKKDFKKKKFDVLKGRKPGTQGGGKEHTAGDVLREAFDSHVDHLLSELHPTSKPFLQYPDVVDVVHVSPNRGQCHELDSADSKWRESLDKRIDEEFEVLTIFSEKNEEVTKVKDCVSALEITTSLHDAMLNELNHFSRINNIIIDGLPKMTDECVVDLVIKLGLELGVKVEPMDIDTAHRLQAKKSNVLSIIVKFTQRSLKESLLLNKHKLNHVNFTKLANVAGHPLYISEHLIPLNNLWFYQARKPEMMGLINIAIQHSGLP</sequence>
<dbReference type="InterPro" id="IPR011430">
    <property type="entry name" value="UTP20_N"/>
</dbReference>
<feature type="domain" description="U3 small nucleolar RNA-associated protein 20 C-terminal" evidence="4">
    <location>
        <begin position="2363"/>
        <end position="2611"/>
    </location>
</feature>
<evidence type="ECO:0000259" key="4">
    <source>
        <dbReference type="Pfam" id="PF23099"/>
    </source>
</evidence>
<evidence type="ECO:0000259" key="2">
    <source>
        <dbReference type="Pfam" id="PF07539"/>
    </source>
</evidence>
<accession>A0A7R9FKI8</accession>
<feature type="domain" description="U3 small nucleolar RNA-associated protein 20 N-terminal" evidence="2">
    <location>
        <begin position="566"/>
        <end position="1278"/>
    </location>
</feature>
<feature type="region of interest" description="Disordered" evidence="1">
    <location>
        <begin position="1559"/>
        <end position="1580"/>
    </location>
</feature>
<dbReference type="Gene3D" id="1.25.10.10">
    <property type="entry name" value="Leucine-rich Repeat Variant"/>
    <property type="match status" value="2"/>
</dbReference>
<evidence type="ECO:0008006" key="6">
    <source>
        <dbReference type="Google" id="ProtNLM"/>
    </source>
</evidence>
<dbReference type="PANTHER" id="PTHR17695:SF11">
    <property type="entry name" value="SMALL SUBUNIT PROCESSOME COMPONENT 20 HOMOLOG"/>
    <property type="match status" value="1"/>
</dbReference>
<organism evidence="5">
    <name type="scientific">Timema tahoe</name>
    <dbReference type="NCBI Taxonomy" id="61484"/>
    <lineage>
        <taxon>Eukaryota</taxon>
        <taxon>Metazoa</taxon>
        <taxon>Ecdysozoa</taxon>
        <taxon>Arthropoda</taxon>
        <taxon>Hexapoda</taxon>
        <taxon>Insecta</taxon>
        <taxon>Pterygota</taxon>
        <taxon>Neoptera</taxon>
        <taxon>Polyneoptera</taxon>
        <taxon>Phasmatodea</taxon>
        <taxon>Timematodea</taxon>
        <taxon>Timematoidea</taxon>
        <taxon>Timematidae</taxon>
        <taxon>Timema</taxon>
    </lineage>
</organism>
<evidence type="ECO:0000256" key="1">
    <source>
        <dbReference type="SAM" id="MobiDB-lite"/>
    </source>
</evidence>
<dbReference type="EMBL" id="OE000609">
    <property type="protein sequence ID" value="CAD7454463.1"/>
    <property type="molecule type" value="Genomic_DNA"/>
</dbReference>
<name>A0A7R9FKI8_9NEOP</name>
<dbReference type="Pfam" id="PF20416">
    <property type="entry name" value="UTP20"/>
    <property type="match status" value="1"/>
</dbReference>
<dbReference type="InterPro" id="IPR011989">
    <property type="entry name" value="ARM-like"/>
</dbReference>
<dbReference type="Pfam" id="PF23099">
    <property type="entry name" value="UTP20_C"/>
    <property type="match status" value="2"/>
</dbReference>
<dbReference type="InterPro" id="IPR052575">
    <property type="entry name" value="SSU_processome_comp_20"/>
</dbReference>
<dbReference type="InterPro" id="IPR016024">
    <property type="entry name" value="ARM-type_fold"/>
</dbReference>
<dbReference type="InterPro" id="IPR057525">
    <property type="entry name" value="UTP20_C"/>
</dbReference>
<evidence type="ECO:0000313" key="5">
    <source>
        <dbReference type="EMBL" id="CAD7454463.1"/>
    </source>
</evidence>
<proteinExistence type="predicted"/>
<dbReference type="SUPFAM" id="SSF48371">
    <property type="entry name" value="ARM repeat"/>
    <property type="match status" value="2"/>
</dbReference>
<dbReference type="InterPro" id="IPR046523">
    <property type="entry name" value="UTP20_dom"/>
</dbReference>
<feature type="domain" description="U3 small nucleolar RNA-associated protein 20" evidence="3">
    <location>
        <begin position="1633"/>
        <end position="1753"/>
    </location>
</feature>
<protein>
    <recommendedName>
        <fullName evidence="6">ARM repeat superfamily protein</fullName>
    </recommendedName>
</protein>
<dbReference type="Pfam" id="PF07539">
    <property type="entry name" value="UTP20_N"/>
    <property type="match status" value="1"/>
</dbReference>
<feature type="domain" description="U3 small nucleolar RNA-associated protein 20 C-terminal" evidence="4">
    <location>
        <begin position="2729"/>
        <end position="2849"/>
    </location>
</feature>
<dbReference type="PANTHER" id="PTHR17695">
    <property type="entry name" value="SMALL SUBUNIT PROCESSOME COMPONENT 20 HOMOLOG"/>
    <property type="match status" value="1"/>
</dbReference>
<dbReference type="GO" id="GO:0032040">
    <property type="term" value="C:small-subunit processome"/>
    <property type="evidence" value="ECO:0007669"/>
    <property type="project" value="TreeGrafter"/>
</dbReference>
<evidence type="ECO:0000259" key="3">
    <source>
        <dbReference type="Pfam" id="PF20416"/>
    </source>
</evidence>
<dbReference type="GO" id="GO:0030686">
    <property type="term" value="C:90S preribosome"/>
    <property type="evidence" value="ECO:0007669"/>
    <property type="project" value="TreeGrafter"/>
</dbReference>
<reference evidence="5" key="1">
    <citation type="submission" date="2020-11" db="EMBL/GenBank/DDBJ databases">
        <authorList>
            <person name="Tran Van P."/>
        </authorList>
    </citation>
    <scope>NUCLEOTIDE SEQUENCE</scope>
</reference>